<dbReference type="RefSeq" id="WP_116235922.1">
    <property type="nucleotide sequence ID" value="NZ_QRDP01000004.1"/>
</dbReference>
<accession>A0A3D9FG62</accession>
<evidence type="ECO:0000256" key="1">
    <source>
        <dbReference type="SAM" id="Phobius"/>
    </source>
</evidence>
<gene>
    <name evidence="2" type="ORF">DFR46_1551</name>
</gene>
<dbReference type="EMBL" id="QRDP01000004">
    <property type="protein sequence ID" value="RED16527.1"/>
    <property type="molecule type" value="Genomic_DNA"/>
</dbReference>
<sequence>MTAAAPPTGNENAQTFDQAYRELIESDRFQTEMTEFEPPVPREPPDWLADLLRWLETLGPVWQGLFWIVVGGLAAIILFSIGRALYRRFSDPAASDEEDEAGTEHWRPEAKAAHGLLGEADAMAKQGRYAEAAHLLLFRSIADIEERLPDFMRPALTSRDISDAAALPAPARTAFSSIAHIVERGIFAVQPVDEQGWAEARSAYEQFAFGKSWA</sequence>
<evidence type="ECO:0000313" key="3">
    <source>
        <dbReference type="Proteomes" id="UP000256310"/>
    </source>
</evidence>
<name>A0A3D9FG62_9SPHN</name>
<dbReference type="OrthoDB" id="8478645at2"/>
<proteinExistence type="predicted"/>
<reference evidence="2 3" key="1">
    <citation type="submission" date="2018-07" db="EMBL/GenBank/DDBJ databases">
        <title>Genomic Encyclopedia of Type Strains, Phase IV (KMG-IV): sequencing the most valuable type-strain genomes for metagenomic binning, comparative biology and taxonomic classification.</title>
        <authorList>
            <person name="Goeker M."/>
        </authorList>
    </citation>
    <scope>NUCLEOTIDE SEQUENCE [LARGE SCALE GENOMIC DNA]</scope>
    <source>
        <strain evidence="2 3">DSM 26725</strain>
    </source>
</reference>
<feature type="transmembrane region" description="Helical" evidence="1">
    <location>
        <begin position="61"/>
        <end position="81"/>
    </location>
</feature>
<organism evidence="2 3">
    <name type="scientific">Parasphingopyxis lamellibrachiae</name>
    <dbReference type="NCBI Taxonomy" id="680125"/>
    <lineage>
        <taxon>Bacteria</taxon>
        <taxon>Pseudomonadati</taxon>
        <taxon>Pseudomonadota</taxon>
        <taxon>Alphaproteobacteria</taxon>
        <taxon>Sphingomonadales</taxon>
        <taxon>Sphingomonadaceae</taxon>
        <taxon>Parasphingopyxis</taxon>
    </lineage>
</organism>
<evidence type="ECO:0000313" key="2">
    <source>
        <dbReference type="EMBL" id="RED16527.1"/>
    </source>
</evidence>
<comment type="caution">
    <text evidence="2">The sequence shown here is derived from an EMBL/GenBank/DDBJ whole genome shotgun (WGS) entry which is preliminary data.</text>
</comment>
<keyword evidence="1" id="KW-1133">Transmembrane helix</keyword>
<dbReference type="Proteomes" id="UP000256310">
    <property type="component" value="Unassembled WGS sequence"/>
</dbReference>
<evidence type="ECO:0008006" key="4">
    <source>
        <dbReference type="Google" id="ProtNLM"/>
    </source>
</evidence>
<protein>
    <recommendedName>
        <fullName evidence="4">DUF4129 domain-containing protein</fullName>
    </recommendedName>
</protein>
<keyword evidence="1" id="KW-0472">Membrane</keyword>
<keyword evidence="1" id="KW-0812">Transmembrane</keyword>
<keyword evidence="3" id="KW-1185">Reference proteome</keyword>
<dbReference type="AlphaFoldDB" id="A0A3D9FG62"/>